<feature type="domain" description="HPt" evidence="2">
    <location>
        <begin position="19"/>
        <end position="125"/>
    </location>
</feature>
<dbReference type="InterPro" id="IPR036641">
    <property type="entry name" value="HPT_dom_sf"/>
</dbReference>
<evidence type="ECO:0000313" key="3">
    <source>
        <dbReference type="EMBL" id="PZD71479.1"/>
    </source>
</evidence>
<comment type="caution">
    <text evidence="3">The sequence shown here is derived from an EMBL/GenBank/DDBJ whole genome shotgun (WGS) entry which is preliminary data.</text>
</comment>
<keyword evidence="1" id="KW-0597">Phosphoprotein</keyword>
<dbReference type="CDD" id="cd00088">
    <property type="entry name" value="HPT"/>
    <property type="match status" value="1"/>
</dbReference>
<dbReference type="AlphaFoldDB" id="A0A2W1JBT9"/>
<protein>
    <recommendedName>
        <fullName evidence="2">HPt domain-containing protein</fullName>
    </recommendedName>
</protein>
<evidence type="ECO:0000256" key="1">
    <source>
        <dbReference type="PROSITE-ProRule" id="PRU00110"/>
    </source>
</evidence>
<dbReference type="InterPro" id="IPR008207">
    <property type="entry name" value="Sig_transdc_His_kin_Hpt_dom"/>
</dbReference>
<dbReference type="Gene3D" id="1.20.120.160">
    <property type="entry name" value="HPT domain"/>
    <property type="match status" value="1"/>
</dbReference>
<evidence type="ECO:0000259" key="2">
    <source>
        <dbReference type="PROSITE" id="PS50894"/>
    </source>
</evidence>
<reference evidence="3 4" key="1">
    <citation type="journal article" date="2018" name="Sci. Rep.">
        <title>A novel species of the marine cyanobacterium Acaryochloris with a unique pigment content and lifestyle.</title>
        <authorList>
            <person name="Partensky F."/>
            <person name="Six C."/>
            <person name="Ratin M."/>
            <person name="Garczarek L."/>
            <person name="Vaulot D."/>
            <person name="Probert I."/>
            <person name="Calteau A."/>
            <person name="Gourvil P."/>
            <person name="Marie D."/>
            <person name="Grebert T."/>
            <person name="Bouchier C."/>
            <person name="Le Panse S."/>
            <person name="Gachenot M."/>
            <person name="Rodriguez F."/>
            <person name="Garrido J.L."/>
        </authorList>
    </citation>
    <scope>NUCLEOTIDE SEQUENCE [LARGE SCALE GENOMIC DNA]</scope>
    <source>
        <strain evidence="3 4">RCC1774</strain>
    </source>
</reference>
<dbReference type="EMBL" id="PQWO01000017">
    <property type="protein sequence ID" value="PZD71479.1"/>
    <property type="molecule type" value="Genomic_DNA"/>
</dbReference>
<dbReference type="GO" id="GO:0000160">
    <property type="term" value="P:phosphorelay signal transduction system"/>
    <property type="evidence" value="ECO:0007669"/>
    <property type="project" value="InterPro"/>
</dbReference>
<dbReference type="SUPFAM" id="SSF47226">
    <property type="entry name" value="Histidine-containing phosphotransfer domain, HPT domain"/>
    <property type="match status" value="1"/>
</dbReference>
<dbReference type="Pfam" id="PF01627">
    <property type="entry name" value="Hpt"/>
    <property type="match status" value="1"/>
</dbReference>
<name>A0A2W1JBT9_9CYAN</name>
<dbReference type="Proteomes" id="UP000248857">
    <property type="component" value="Unassembled WGS sequence"/>
</dbReference>
<gene>
    <name evidence="3" type="ORF">C1752_06362</name>
</gene>
<dbReference type="SMART" id="SM00073">
    <property type="entry name" value="HPT"/>
    <property type="match status" value="1"/>
</dbReference>
<dbReference type="OrthoDB" id="573506at2"/>
<sequence>MTLSAPINRNRLQEYSGGDIEFEQELLDLFVTDARQHLNRIEDAVNGMSSATGLQRSDISQTLEIIYEEAHQLKGASGNIGADAFQSIAAQLEQDAKQELAERCEHHLADLKRVFVDLTDQVQEWSKV</sequence>
<proteinExistence type="predicted"/>
<keyword evidence="4" id="KW-1185">Reference proteome</keyword>
<organism evidence="3 4">
    <name type="scientific">Acaryochloris thomasi RCC1774</name>
    <dbReference type="NCBI Taxonomy" id="1764569"/>
    <lineage>
        <taxon>Bacteria</taxon>
        <taxon>Bacillati</taxon>
        <taxon>Cyanobacteriota</taxon>
        <taxon>Cyanophyceae</taxon>
        <taxon>Acaryochloridales</taxon>
        <taxon>Acaryochloridaceae</taxon>
        <taxon>Acaryochloris</taxon>
        <taxon>Acaryochloris thomasi</taxon>
    </lineage>
</organism>
<feature type="modified residue" description="Phosphohistidine" evidence="1">
    <location>
        <position position="71"/>
    </location>
</feature>
<dbReference type="RefSeq" id="WP_110988053.1">
    <property type="nucleotide sequence ID" value="NZ_CAWNWM010000017.1"/>
</dbReference>
<evidence type="ECO:0000313" key="4">
    <source>
        <dbReference type="Proteomes" id="UP000248857"/>
    </source>
</evidence>
<dbReference type="PROSITE" id="PS50894">
    <property type="entry name" value="HPT"/>
    <property type="match status" value="1"/>
</dbReference>
<accession>A0A2W1JBT9</accession>